<dbReference type="GO" id="GO:0005509">
    <property type="term" value="F:calcium ion binding"/>
    <property type="evidence" value="ECO:0007669"/>
    <property type="project" value="InterPro"/>
</dbReference>
<accession>A0A6L5QES4</accession>
<dbReference type="Gene3D" id="3.40.390.10">
    <property type="entry name" value="Collagenase (Catalytic Domain)"/>
    <property type="match status" value="1"/>
</dbReference>
<gene>
    <name evidence="7" type="ORF">GJ697_10415</name>
</gene>
<evidence type="ECO:0000259" key="6">
    <source>
        <dbReference type="SMART" id="SM00235"/>
    </source>
</evidence>
<dbReference type="PRINTS" id="PR00313">
    <property type="entry name" value="CABNDNGRPT"/>
</dbReference>
<evidence type="ECO:0000313" key="7">
    <source>
        <dbReference type="EMBL" id="MRX08247.1"/>
    </source>
</evidence>
<dbReference type="InterPro" id="IPR001343">
    <property type="entry name" value="Hemolysn_Ca-bd"/>
</dbReference>
<comment type="subcellular location">
    <subcellularLocation>
        <location evidence="2">Secreted</location>
    </subcellularLocation>
</comment>
<dbReference type="RefSeq" id="WP_154364689.1">
    <property type="nucleotide sequence ID" value="NZ_WKJM01000007.1"/>
</dbReference>
<keyword evidence="5" id="KW-0677">Repeat</keyword>
<dbReference type="InterPro" id="IPR013858">
    <property type="entry name" value="Peptidase_M10B_C"/>
</dbReference>
<dbReference type="GO" id="GO:0006508">
    <property type="term" value="P:proteolysis"/>
    <property type="evidence" value="ECO:0007669"/>
    <property type="project" value="InterPro"/>
</dbReference>
<dbReference type="InterPro" id="IPR025282">
    <property type="entry name" value="DUF4214"/>
</dbReference>
<dbReference type="Pfam" id="PF08548">
    <property type="entry name" value="Peptidase_M10_C"/>
    <property type="match status" value="1"/>
</dbReference>
<dbReference type="SUPFAM" id="SSF55486">
    <property type="entry name" value="Metalloproteases ('zincins'), catalytic domain"/>
    <property type="match status" value="1"/>
</dbReference>
<dbReference type="Pfam" id="PF13946">
    <property type="entry name" value="DUF4214"/>
    <property type="match status" value="1"/>
</dbReference>
<dbReference type="GO" id="GO:0005615">
    <property type="term" value="C:extracellular space"/>
    <property type="evidence" value="ECO:0007669"/>
    <property type="project" value="InterPro"/>
</dbReference>
<dbReference type="GO" id="GO:0008237">
    <property type="term" value="F:metallopeptidase activity"/>
    <property type="evidence" value="ECO:0007669"/>
    <property type="project" value="InterPro"/>
</dbReference>
<comment type="similarity">
    <text evidence="3">Belongs to the peptidase M10B family.</text>
</comment>
<evidence type="ECO:0000313" key="8">
    <source>
        <dbReference type="Proteomes" id="UP000481037"/>
    </source>
</evidence>
<dbReference type="Gene3D" id="2.150.10.10">
    <property type="entry name" value="Serralysin-like metalloprotease, C-terminal"/>
    <property type="match status" value="1"/>
</dbReference>
<dbReference type="Gene3D" id="1.10.3130.20">
    <property type="entry name" value="Phycobilisome linker domain"/>
    <property type="match status" value="1"/>
</dbReference>
<protein>
    <submittedName>
        <fullName evidence="7">DUF4214 domain-containing protein</fullName>
    </submittedName>
</protein>
<proteinExistence type="inferred from homology"/>
<evidence type="ECO:0000256" key="5">
    <source>
        <dbReference type="ARBA" id="ARBA00022737"/>
    </source>
</evidence>
<dbReference type="InterPro" id="IPR034033">
    <property type="entry name" value="Serralysin-like"/>
</dbReference>
<feature type="domain" description="Peptidase metallopeptidase" evidence="6">
    <location>
        <begin position="210"/>
        <end position="383"/>
    </location>
</feature>
<evidence type="ECO:0000256" key="3">
    <source>
        <dbReference type="ARBA" id="ARBA00009490"/>
    </source>
</evidence>
<reference evidence="7 8" key="1">
    <citation type="submission" date="2019-11" db="EMBL/GenBank/DDBJ databases">
        <title>Novel species isolated from a subtropical stream in China.</title>
        <authorList>
            <person name="Lu H."/>
        </authorList>
    </citation>
    <scope>NUCLEOTIDE SEQUENCE [LARGE SCALE GENOMIC DNA]</scope>
    <source>
        <strain evidence="7 8">FT25W</strain>
    </source>
</reference>
<dbReference type="Proteomes" id="UP000481037">
    <property type="component" value="Unassembled WGS sequence"/>
</dbReference>
<sequence>MDIRLTKNNDTYVQLAQNKDEWNDIYGDAGDDIIKVYNGQVIGGPGNDRIEKVAGAEAWRGLTAAYWDSPGAVTVDLEAGYADDGWGGRDTLVGVTNVSGAWTDSNFKGSAADNEFYVGGAHNLIDGRAGYDTVWLPELVQGATKWSDFNIKVSIDGASAVITSPLEAGFSLAISNIEALGLAGRWDEKFVLAGFIKPEDVAIQGLLAGDGARWNASAALGTPVTLSYSFVTTAPASGAGAAGFRAFTAAEQAAVRGILDTLTRLTGLSFNEVSEAGGAVGDLRFGASQQSATKGVTGLPGSGAGAGDVWMDLESMLALTPGSEGYAALLHEIGHALGLRHPVNVDPGDHYAQQFSAAFDMTSLTVMSGKASPDGLFPSTWGALDITALRALYGKVAASAGDTVYQLSGLQFSTETSIIDDGGNDTIDASLAVTGASINLTPGQVSSVGVTAGGIGAVNNLSLGTDTLIENAVGSAYDDVLLGNDADNSLKGGKGNDWIDGGKGRDTAVFEGARSDYLLSSGYGKIFVAARDGSSGFDTLLNTEVLKFSDLSITLGSSAFGADGVIAVEQTGQAAGTLPDPSDEARALVSYKLDAKPLHGVVTLGADGAYVYTPNRSYSGDDSFSYILSDQAGGSNVYTAFVRVLPSGAVAPVVATEGSDVLTGTALDDQVDGGGGLDTFVLAGQRADYTVTRTAKGYTVTDTSGAQGVDTLVNVERLKFGDASMALDIDGVGGMAYRIYQAAFNRAPDSTGLGYWIGLMDQGVTLKQVAQSFVDSAEFKTLYGSNPTSLQVVDKFYQNVLHRAGEAAGVAYWSGILDQKLDSVAGLLINFSEAAENQAALAGVIGNGFAYVPYG</sequence>
<name>A0A6L5QES4_9BURK</name>
<dbReference type="InterPro" id="IPR006026">
    <property type="entry name" value="Peptidase_Metallo"/>
</dbReference>
<evidence type="ECO:0000256" key="2">
    <source>
        <dbReference type="ARBA" id="ARBA00004613"/>
    </source>
</evidence>
<dbReference type="EMBL" id="WKJM01000007">
    <property type="protein sequence ID" value="MRX08247.1"/>
    <property type="molecule type" value="Genomic_DNA"/>
</dbReference>
<dbReference type="InterPro" id="IPR024079">
    <property type="entry name" value="MetalloPept_cat_dom_sf"/>
</dbReference>
<dbReference type="SUPFAM" id="SSF51120">
    <property type="entry name" value="beta-Roll"/>
    <property type="match status" value="3"/>
</dbReference>
<dbReference type="GO" id="GO:0008270">
    <property type="term" value="F:zinc ion binding"/>
    <property type="evidence" value="ECO:0007669"/>
    <property type="project" value="InterPro"/>
</dbReference>
<comment type="caution">
    <text evidence="7">The sequence shown here is derived from an EMBL/GenBank/DDBJ whole genome shotgun (WGS) entry which is preliminary data.</text>
</comment>
<evidence type="ECO:0000256" key="4">
    <source>
        <dbReference type="ARBA" id="ARBA00022525"/>
    </source>
</evidence>
<dbReference type="Pfam" id="PF17963">
    <property type="entry name" value="Big_9"/>
    <property type="match status" value="1"/>
</dbReference>
<dbReference type="CDD" id="cd04277">
    <property type="entry name" value="ZnMc_serralysin_like"/>
    <property type="match status" value="1"/>
</dbReference>
<dbReference type="InterPro" id="IPR038255">
    <property type="entry name" value="PBS_linker_sf"/>
</dbReference>
<organism evidence="7 8">
    <name type="scientific">Duganella alba</name>
    <dbReference type="NCBI Taxonomy" id="2666081"/>
    <lineage>
        <taxon>Bacteria</taxon>
        <taxon>Pseudomonadati</taxon>
        <taxon>Pseudomonadota</taxon>
        <taxon>Betaproteobacteria</taxon>
        <taxon>Burkholderiales</taxon>
        <taxon>Oxalobacteraceae</taxon>
        <taxon>Telluria group</taxon>
        <taxon>Duganella</taxon>
    </lineage>
</organism>
<keyword evidence="8" id="KW-1185">Reference proteome</keyword>
<dbReference type="AlphaFoldDB" id="A0A6L5QES4"/>
<comment type="cofactor">
    <cofactor evidence="1">
        <name>Ca(2+)</name>
        <dbReference type="ChEBI" id="CHEBI:29108"/>
    </cofactor>
</comment>
<keyword evidence="4" id="KW-0964">Secreted</keyword>
<evidence type="ECO:0000256" key="1">
    <source>
        <dbReference type="ARBA" id="ARBA00001913"/>
    </source>
</evidence>
<dbReference type="Pfam" id="PF00353">
    <property type="entry name" value="HemolysinCabind"/>
    <property type="match status" value="3"/>
</dbReference>
<dbReference type="InterPro" id="IPR011049">
    <property type="entry name" value="Serralysin-like_metalloprot_C"/>
</dbReference>
<dbReference type="SMART" id="SM00235">
    <property type="entry name" value="ZnMc"/>
    <property type="match status" value="1"/>
</dbReference>